<dbReference type="Pfam" id="PF02780">
    <property type="entry name" value="Transketolase_C"/>
    <property type="match status" value="1"/>
</dbReference>
<dbReference type="Proteomes" id="UP001329915">
    <property type="component" value="Chromosome"/>
</dbReference>
<dbReference type="PANTHER" id="PTHR43825">
    <property type="entry name" value="PYRUVATE DEHYDROGENASE E1 COMPONENT"/>
    <property type="match status" value="1"/>
</dbReference>
<dbReference type="Gene3D" id="3.40.50.970">
    <property type="match status" value="1"/>
</dbReference>
<dbReference type="KEGG" id="dbc:MFMK1_000725"/>
<dbReference type="EMBL" id="CP121694">
    <property type="protein sequence ID" value="WRO20935.1"/>
    <property type="molecule type" value="Genomic_DNA"/>
</dbReference>
<evidence type="ECO:0000259" key="4">
    <source>
        <dbReference type="SMART" id="SM00861"/>
    </source>
</evidence>
<comment type="similarity">
    <text evidence="2">Belongs to the transketolase family.</text>
</comment>
<dbReference type="InterPro" id="IPR005475">
    <property type="entry name" value="Transketolase-like_Pyr-bd"/>
</dbReference>
<dbReference type="AlphaFoldDB" id="A0AAU0UJ36"/>
<feature type="domain" description="Transketolase-like pyrimidine-binding" evidence="4">
    <location>
        <begin position="5"/>
        <end position="170"/>
    </location>
</feature>
<dbReference type="InterPro" id="IPR029061">
    <property type="entry name" value="THDP-binding"/>
</dbReference>
<keyword evidence="3" id="KW-0786">Thiamine pyrophosphate</keyword>
<dbReference type="SUPFAM" id="SSF52518">
    <property type="entry name" value="Thiamin diphosphate-binding fold (THDP-binding)"/>
    <property type="match status" value="1"/>
</dbReference>
<dbReference type="SUPFAM" id="SSF52922">
    <property type="entry name" value="TK C-terminal domain-like"/>
    <property type="match status" value="1"/>
</dbReference>
<protein>
    <submittedName>
        <fullName evidence="5">Transketolase family protein</fullName>
    </submittedName>
</protein>
<dbReference type="InterPro" id="IPR051157">
    <property type="entry name" value="PDH/Transketolase"/>
</dbReference>
<dbReference type="CDD" id="cd07033">
    <property type="entry name" value="TPP_PYR_DXS_TK_like"/>
    <property type="match status" value="1"/>
</dbReference>
<evidence type="ECO:0000313" key="5">
    <source>
        <dbReference type="EMBL" id="WRO20935.1"/>
    </source>
</evidence>
<evidence type="ECO:0000256" key="1">
    <source>
        <dbReference type="ARBA" id="ARBA00001964"/>
    </source>
</evidence>
<dbReference type="PANTHER" id="PTHR43825:SF1">
    <property type="entry name" value="TRANSKETOLASE-LIKE PYRIMIDINE-BINDING DOMAIN-CONTAINING PROTEIN"/>
    <property type="match status" value="1"/>
</dbReference>
<comment type="cofactor">
    <cofactor evidence="1">
        <name>thiamine diphosphate</name>
        <dbReference type="ChEBI" id="CHEBI:58937"/>
    </cofactor>
</comment>
<reference evidence="5 6" key="1">
    <citation type="submission" date="2023-04" db="EMBL/GenBank/DDBJ databases">
        <authorList>
            <person name="Hsu D."/>
        </authorList>
    </citation>
    <scope>NUCLEOTIDE SEQUENCE [LARGE SCALE GENOMIC DNA]</scope>
    <source>
        <strain evidence="5 6">MK1</strain>
    </source>
</reference>
<name>A0AAU0UJ36_9FIRM</name>
<evidence type="ECO:0000313" key="6">
    <source>
        <dbReference type="Proteomes" id="UP001329915"/>
    </source>
</evidence>
<dbReference type="SMART" id="SM00861">
    <property type="entry name" value="Transket_pyr"/>
    <property type="match status" value="1"/>
</dbReference>
<dbReference type="FunFam" id="3.40.50.970:FF:000129">
    <property type="entry name" value="Transketolase"/>
    <property type="match status" value="1"/>
</dbReference>
<evidence type="ECO:0000256" key="2">
    <source>
        <dbReference type="ARBA" id="ARBA00007131"/>
    </source>
</evidence>
<dbReference type="InterPro" id="IPR033248">
    <property type="entry name" value="Transketolase_C"/>
</dbReference>
<gene>
    <name evidence="5" type="ORF">MFMK1_000725</name>
</gene>
<keyword evidence="6" id="KW-1185">Reference proteome</keyword>
<dbReference type="InterPro" id="IPR009014">
    <property type="entry name" value="Transketo_C/PFOR_II"/>
</dbReference>
<dbReference type="RefSeq" id="WP_366923812.1">
    <property type="nucleotide sequence ID" value="NZ_CP121694.1"/>
</dbReference>
<sequence length="313" mass="32641">MTEKIATREAYGKALVELGKSNGNVVVLDADLSKSTKTALFAKEFPERFFDMGIAEQNMIGTAAGLAQGGKIPFASSFAVFATGRAFEQVRNSVCYPKVNVKIAATHAGVTVGEDGGSHQSIEDIAIMRVLPNMTVIVPADAEEAKQAVFHAAETEGPFYIRLGRSGVPVIHGGQYRFQLGKAEVMKQGKDAAVVACGLMVAEALAAADMLAADGIDIEVINSATIKPLDGKTIAAAAEKTGAVVTAEEHSIIGGLGSAVSELLGECCPVPVERVGVTDKFGESGAPGELLEHFGLTADEIAKAVKRVLKRKA</sequence>
<accession>A0AAU0UJ36</accession>
<dbReference type="Gene3D" id="3.40.50.920">
    <property type="match status" value="1"/>
</dbReference>
<organism evidence="5 6">
    <name type="scientific">Metallumcola ferriviriculae</name>
    <dbReference type="NCBI Taxonomy" id="3039180"/>
    <lineage>
        <taxon>Bacteria</taxon>
        <taxon>Bacillati</taxon>
        <taxon>Bacillota</taxon>
        <taxon>Clostridia</taxon>
        <taxon>Neomoorellales</taxon>
        <taxon>Desulfitibacteraceae</taxon>
        <taxon>Metallumcola</taxon>
    </lineage>
</organism>
<dbReference type="Pfam" id="PF02779">
    <property type="entry name" value="Transket_pyr"/>
    <property type="match status" value="1"/>
</dbReference>
<proteinExistence type="inferred from homology"/>
<evidence type="ECO:0000256" key="3">
    <source>
        <dbReference type="ARBA" id="ARBA00023052"/>
    </source>
</evidence>